<organism evidence="1 2">
    <name type="scientific">Ramlibacter alkalitolerans</name>
    <dbReference type="NCBI Taxonomy" id="2039631"/>
    <lineage>
        <taxon>Bacteria</taxon>
        <taxon>Pseudomonadati</taxon>
        <taxon>Pseudomonadota</taxon>
        <taxon>Betaproteobacteria</taxon>
        <taxon>Burkholderiales</taxon>
        <taxon>Comamonadaceae</taxon>
        <taxon>Ramlibacter</taxon>
    </lineage>
</organism>
<dbReference type="InterPro" id="IPR036102">
    <property type="entry name" value="OsmC/Ohrsf"/>
</dbReference>
<dbReference type="Gene3D" id="3.30.300.20">
    <property type="match status" value="1"/>
</dbReference>
<gene>
    <name evidence="1" type="ORF">JI746_03050</name>
</gene>
<dbReference type="Proteomes" id="UP000622707">
    <property type="component" value="Unassembled WGS sequence"/>
</dbReference>
<dbReference type="RefSeq" id="WP_201687327.1">
    <property type="nucleotide sequence ID" value="NZ_JAEQND010000002.1"/>
</dbReference>
<reference evidence="1 2" key="1">
    <citation type="journal article" date="2017" name="Int. J. Syst. Evol. Microbiol.">
        <title>Ramlibacter alkalitolerans sp. nov., alkali-tolerant bacterium isolated from soil of ginseng.</title>
        <authorList>
            <person name="Lee D.H."/>
            <person name="Cha C.J."/>
        </authorList>
    </citation>
    <scope>NUCLEOTIDE SEQUENCE [LARGE SCALE GENOMIC DNA]</scope>
    <source>
        <strain evidence="1 2">KACC 19305</strain>
    </source>
</reference>
<evidence type="ECO:0000313" key="1">
    <source>
        <dbReference type="EMBL" id="MBL0424073.1"/>
    </source>
</evidence>
<protein>
    <submittedName>
        <fullName evidence="1">OsmC family protein</fullName>
    </submittedName>
</protein>
<keyword evidence="2" id="KW-1185">Reference proteome</keyword>
<dbReference type="InterPro" id="IPR003718">
    <property type="entry name" value="OsmC/Ohr_fam"/>
</dbReference>
<comment type="caution">
    <text evidence="1">The sequence shown here is derived from an EMBL/GenBank/DDBJ whole genome shotgun (WGS) entry which is preliminary data.</text>
</comment>
<name>A0ABS1JIM2_9BURK</name>
<dbReference type="InterPro" id="IPR015946">
    <property type="entry name" value="KH_dom-like_a/b"/>
</dbReference>
<sequence>MIEAFPHHYRAHGAGTPEGAVRVEAAGLPAIETLPPPQFGGPEGYWSPESLLLSAVADCYVLSFRSVAHASRLQWIDLQVDVDGVLDRVDGIVRFTHLTLSACLTAAEGSSATLALTVLKKAKSLCLVSNSLIAESVLVPDVRIGGEAGPR</sequence>
<dbReference type="Pfam" id="PF02566">
    <property type="entry name" value="OsmC"/>
    <property type="match status" value="1"/>
</dbReference>
<accession>A0ABS1JIM2</accession>
<dbReference type="SUPFAM" id="SSF82784">
    <property type="entry name" value="OsmC-like"/>
    <property type="match status" value="1"/>
</dbReference>
<evidence type="ECO:0000313" key="2">
    <source>
        <dbReference type="Proteomes" id="UP000622707"/>
    </source>
</evidence>
<dbReference type="EMBL" id="JAEQND010000002">
    <property type="protein sequence ID" value="MBL0424073.1"/>
    <property type="molecule type" value="Genomic_DNA"/>
</dbReference>
<proteinExistence type="predicted"/>